<dbReference type="AlphaFoldDB" id="A0A1I5UMF6"/>
<dbReference type="Pfam" id="PF02769">
    <property type="entry name" value="AIRS_C"/>
    <property type="match status" value="1"/>
</dbReference>
<dbReference type="Gene3D" id="3.90.650.10">
    <property type="entry name" value="PurM-like C-terminal domain"/>
    <property type="match status" value="1"/>
</dbReference>
<dbReference type="InterPro" id="IPR036921">
    <property type="entry name" value="PurM-like_N_sf"/>
</dbReference>
<dbReference type="InterPro" id="IPR011854">
    <property type="entry name" value="HypE"/>
</dbReference>
<accession>A0A1I5UMF6</accession>
<evidence type="ECO:0000259" key="2">
    <source>
        <dbReference type="Pfam" id="PF00586"/>
    </source>
</evidence>
<dbReference type="Gene3D" id="3.30.1330.10">
    <property type="entry name" value="PurM-like, N-terminal domain"/>
    <property type="match status" value="1"/>
</dbReference>
<evidence type="ECO:0000313" key="5">
    <source>
        <dbReference type="Proteomes" id="UP000182624"/>
    </source>
</evidence>
<protein>
    <submittedName>
        <fullName evidence="4">Hydrogenase maturation factor</fullName>
    </submittedName>
</protein>
<dbReference type="PANTHER" id="PTHR30303">
    <property type="entry name" value="HYDROGENASE ISOENZYMES FORMATION PROTEIN HYPE"/>
    <property type="match status" value="1"/>
</dbReference>
<reference evidence="5" key="1">
    <citation type="submission" date="2016-10" db="EMBL/GenBank/DDBJ databases">
        <authorList>
            <person name="Varghese N."/>
            <person name="Submissions S."/>
        </authorList>
    </citation>
    <scope>NUCLEOTIDE SEQUENCE [LARGE SCALE GENOMIC DNA]</scope>
    <source>
        <strain evidence="5">P18</strain>
    </source>
</reference>
<dbReference type="EMBL" id="FOXO01000013">
    <property type="protein sequence ID" value="SFP96378.1"/>
    <property type="molecule type" value="Genomic_DNA"/>
</dbReference>
<dbReference type="OrthoDB" id="153904at2"/>
<feature type="domain" description="PurM-like N-terminal" evidence="2">
    <location>
        <begin position="24"/>
        <end position="134"/>
    </location>
</feature>
<dbReference type="InterPro" id="IPR036676">
    <property type="entry name" value="PurM-like_C_sf"/>
</dbReference>
<evidence type="ECO:0000256" key="1">
    <source>
        <dbReference type="ARBA" id="ARBA00006243"/>
    </source>
</evidence>
<gene>
    <name evidence="4" type="ORF">SAMN04487928_11376</name>
</gene>
<evidence type="ECO:0000313" key="4">
    <source>
        <dbReference type="EMBL" id="SFP96378.1"/>
    </source>
</evidence>
<dbReference type="PANTHER" id="PTHR30303:SF4">
    <property type="entry name" value="HYDROGENASE EXPRESSION_FORMATION PROTEIN HYPE"/>
    <property type="match status" value="1"/>
</dbReference>
<dbReference type="SUPFAM" id="SSF55326">
    <property type="entry name" value="PurM N-terminal domain-like"/>
    <property type="match status" value="1"/>
</dbReference>
<dbReference type="InterPro" id="IPR010918">
    <property type="entry name" value="PurM-like_C_dom"/>
</dbReference>
<dbReference type="GO" id="GO:0051604">
    <property type="term" value="P:protein maturation"/>
    <property type="evidence" value="ECO:0007669"/>
    <property type="project" value="TreeGrafter"/>
</dbReference>
<feature type="domain" description="PurM-like C-terminal" evidence="3">
    <location>
        <begin position="146"/>
        <end position="299"/>
    </location>
</feature>
<keyword evidence="5" id="KW-1185">Reference proteome</keyword>
<dbReference type="RefSeq" id="WP_074887956.1">
    <property type="nucleotide sequence ID" value="NZ_FOXO01000013.1"/>
</dbReference>
<sequence length="322" mass="34809">MRIGKITENALKRSVLKLIKTEFKERTGAAVGADCAFSESKKVFSSVATYALDAKEVGYYAVVKAANGLIAQGIIPDHVDVSILLSEDIEEKQLKEIVRDCIEGSKAAGIVYAGGHTAVSTAVKRPVITATCVGYKESDFSFEKPKVGQALVISKWVGLEGTALLAKEKKQELTTKYPAPFINDAIDFKEYMSVESEAAVAIKSGVSAVHDLSNGGVFAALWEMGERAGCGLKVNLKSIPLRQETVEICEFFEINPYQLLSGGALLFATDDGEKLVDDLKNAGIPASVIGFLQEGNRKDIINEDESRFLEMPQADEIHKILG</sequence>
<dbReference type="InterPro" id="IPR016188">
    <property type="entry name" value="PurM-like_N"/>
</dbReference>
<dbReference type="Pfam" id="PF00586">
    <property type="entry name" value="AIRS"/>
    <property type="match status" value="1"/>
</dbReference>
<dbReference type="Proteomes" id="UP000182624">
    <property type="component" value="Unassembled WGS sequence"/>
</dbReference>
<evidence type="ECO:0000259" key="3">
    <source>
        <dbReference type="Pfam" id="PF02769"/>
    </source>
</evidence>
<comment type="similarity">
    <text evidence="1">Belongs to the HypE family.</text>
</comment>
<organism evidence="4 5">
    <name type="scientific">Butyrivibrio proteoclasticus</name>
    <dbReference type="NCBI Taxonomy" id="43305"/>
    <lineage>
        <taxon>Bacteria</taxon>
        <taxon>Bacillati</taxon>
        <taxon>Bacillota</taxon>
        <taxon>Clostridia</taxon>
        <taxon>Lachnospirales</taxon>
        <taxon>Lachnospiraceae</taxon>
        <taxon>Butyrivibrio</taxon>
    </lineage>
</organism>
<dbReference type="SUPFAM" id="SSF56042">
    <property type="entry name" value="PurM C-terminal domain-like"/>
    <property type="match status" value="1"/>
</dbReference>
<name>A0A1I5UMF6_9FIRM</name>
<proteinExistence type="inferred from homology"/>